<reference evidence="9" key="1">
    <citation type="submission" date="2015-07" db="EMBL/GenBank/DDBJ databases">
        <title>Draft Genome Sequence of Oceanobacillus picturae Heshi-B3 that Was Isolated from Fermented Rice Bran with Aging Salted Mackerel, Which Was Named Heshiko as Traditional Fermented Seafood in Japan.</title>
        <authorList>
            <person name="Akuzawa S."/>
            <person name="Nakagawa J."/>
            <person name="Kanekatsu T."/>
            <person name="Kanesaki Y."/>
            <person name="Suzuki T."/>
        </authorList>
    </citation>
    <scope>NUCLEOTIDE SEQUENCE [LARGE SCALE GENOMIC DNA]</scope>
    <source>
        <strain evidence="9">Heshi-B3</strain>
    </source>
</reference>
<comment type="similarity">
    <text evidence="2">Belongs to the BMP lipoprotein family.</text>
</comment>
<name>A0A0U9HAE5_9BACI</name>
<keyword evidence="5" id="KW-0472">Membrane</keyword>
<dbReference type="SUPFAM" id="SSF53822">
    <property type="entry name" value="Periplasmic binding protein-like I"/>
    <property type="match status" value="1"/>
</dbReference>
<evidence type="ECO:0000313" key="8">
    <source>
        <dbReference type="EMBL" id="GAQ19671.1"/>
    </source>
</evidence>
<dbReference type="InterPro" id="IPR028082">
    <property type="entry name" value="Peripla_BP_I"/>
</dbReference>
<evidence type="ECO:0000256" key="2">
    <source>
        <dbReference type="ARBA" id="ARBA00008610"/>
    </source>
</evidence>
<dbReference type="AlphaFoldDB" id="A0A0U9HAE5"/>
<keyword evidence="3" id="KW-1003">Cell membrane</keyword>
<dbReference type="PANTHER" id="PTHR34296">
    <property type="entry name" value="TRANSCRIPTIONAL ACTIVATOR PROTEIN MED"/>
    <property type="match status" value="1"/>
</dbReference>
<dbReference type="OrthoDB" id="2556857at2"/>
<evidence type="ECO:0000256" key="3">
    <source>
        <dbReference type="ARBA" id="ARBA00022475"/>
    </source>
</evidence>
<dbReference type="GO" id="GO:0005886">
    <property type="term" value="C:plasma membrane"/>
    <property type="evidence" value="ECO:0007669"/>
    <property type="project" value="UniProtKB-SubCell"/>
</dbReference>
<evidence type="ECO:0000256" key="4">
    <source>
        <dbReference type="ARBA" id="ARBA00022729"/>
    </source>
</evidence>
<evidence type="ECO:0000313" key="9">
    <source>
        <dbReference type="Proteomes" id="UP000052946"/>
    </source>
</evidence>
<evidence type="ECO:0000256" key="6">
    <source>
        <dbReference type="ARBA" id="ARBA00023288"/>
    </source>
</evidence>
<keyword evidence="6" id="KW-0449">Lipoprotein</keyword>
<gene>
    <name evidence="8" type="ORF">OPHB3_3654</name>
</gene>
<comment type="subcellular location">
    <subcellularLocation>
        <location evidence="1">Cell membrane</location>
        <topology evidence="1">Lipid-anchor</topology>
    </subcellularLocation>
</comment>
<proteinExistence type="inferred from homology"/>
<dbReference type="Pfam" id="PF02608">
    <property type="entry name" value="Bmp"/>
    <property type="match status" value="1"/>
</dbReference>
<evidence type="ECO:0000259" key="7">
    <source>
        <dbReference type="Pfam" id="PF02608"/>
    </source>
</evidence>
<dbReference type="Proteomes" id="UP000052946">
    <property type="component" value="Unassembled WGS sequence"/>
</dbReference>
<evidence type="ECO:0000256" key="1">
    <source>
        <dbReference type="ARBA" id="ARBA00004193"/>
    </source>
</evidence>
<reference evidence="8 9" key="2">
    <citation type="journal article" date="2016" name="Genome Announc.">
        <title>Draft Genome Sequence of Oceanobacillus picturae Heshi-B3, Isolated from Fermented Rice Bran in a Traditional Japanese Seafood Dish.</title>
        <authorList>
            <person name="Akuzawa S."/>
            <person name="Nagaoka J."/>
            <person name="Kanekatsu M."/>
            <person name="Kanesaki Y."/>
            <person name="Suzuki T."/>
        </authorList>
    </citation>
    <scope>NUCLEOTIDE SEQUENCE [LARGE SCALE GENOMIC DNA]</scope>
    <source>
        <strain evidence="8 9">Heshi-B3</strain>
    </source>
</reference>
<feature type="domain" description="ABC transporter substrate-binding protein PnrA-like" evidence="7">
    <location>
        <begin position="29"/>
        <end position="311"/>
    </location>
</feature>
<dbReference type="Gene3D" id="3.40.50.2300">
    <property type="match status" value="2"/>
</dbReference>
<dbReference type="InterPro" id="IPR003760">
    <property type="entry name" value="PnrA-like"/>
</dbReference>
<dbReference type="PROSITE" id="PS51257">
    <property type="entry name" value="PROKAR_LIPOPROTEIN"/>
    <property type="match status" value="1"/>
</dbReference>
<evidence type="ECO:0000256" key="5">
    <source>
        <dbReference type="ARBA" id="ARBA00023136"/>
    </source>
</evidence>
<protein>
    <submittedName>
        <fullName evidence="8">Purine-binding protein</fullName>
    </submittedName>
</protein>
<accession>A0A0U9HAE5</accession>
<dbReference type="InterPro" id="IPR050957">
    <property type="entry name" value="BMP_lipoprotein"/>
</dbReference>
<dbReference type="EMBL" id="BBXV01000057">
    <property type="protein sequence ID" value="GAQ19671.1"/>
    <property type="molecule type" value="Genomic_DNA"/>
</dbReference>
<keyword evidence="4" id="KW-0732">Signal</keyword>
<comment type="caution">
    <text evidence="8">The sequence shown here is derived from an EMBL/GenBank/DDBJ whole genome shotgun (WGS) entry which is preliminary data.</text>
</comment>
<sequence>MTRGLIFRLMLFIGLVFTLAGCSSNEQEIQNVGMLLDGSINDQAWGSKGYAGLLEIGNTYDVDVFYKEDITTEQQVVNTVEEFVQDGVNLIFGHSSIYGKYFVDIAESYPDVHFVYFNGGYVSDNVTSLNFDSHAMGFFGGMVAGKMTSNDYVGIIAAHEWQPEIEGFYEGVKYENPQAEINMNFINDWNDTETAEEIYEQVIQTGVDVVYPTGDAFSKEIVENVARDDLFAIGYVTDQSEIGGQHVLTSTIQHVDKLYMLAADLYEEGELEGSIQTYDFQDDVISLGPFSSAVPEDYQEYLTEVVEEYKETEFLPNEQ</sequence>
<dbReference type="RefSeq" id="WP_058951241.1">
    <property type="nucleotide sequence ID" value="NZ_BBXV01000057.1"/>
</dbReference>
<dbReference type="PANTHER" id="PTHR34296:SF2">
    <property type="entry name" value="ABC TRANSPORTER GUANOSINE-BINDING PROTEIN NUPN"/>
    <property type="match status" value="1"/>
</dbReference>
<organism evidence="8 9">
    <name type="scientific">Oceanobacillus picturae</name>
    <dbReference type="NCBI Taxonomy" id="171693"/>
    <lineage>
        <taxon>Bacteria</taxon>
        <taxon>Bacillati</taxon>
        <taxon>Bacillota</taxon>
        <taxon>Bacilli</taxon>
        <taxon>Bacillales</taxon>
        <taxon>Bacillaceae</taxon>
        <taxon>Oceanobacillus</taxon>
    </lineage>
</organism>